<feature type="region of interest" description="Disordered" evidence="1">
    <location>
        <begin position="12"/>
        <end position="70"/>
    </location>
</feature>
<evidence type="ECO:0000256" key="1">
    <source>
        <dbReference type="SAM" id="MobiDB-lite"/>
    </source>
</evidence>
<accession>A0A0F9QIN1</accession>
<sequence>MGTIDQILRQRRRRTKTLGTSRRPSRPTVDVTLARRRRRAEQAGRPRTSDLSDVLTRLSPGAGQQQGSGTSAEDIAAALLAAGGGGGGFGGRPTADELALIQEQARLGSEEAARARAAAAQQAELDRAFEAAQEAKRIEDIRLGRVQTLRGERQGTFVNMLGRDPVRAALFALGLGPSADRFTTMAQQLGETLAPLE</sequence>
<proteinExistence type="predicted"/>
<feature type="compositionally biased region" description="Basic and acidic residues" evidence="1">
    <location>
        <begin position="40"/>
        <end position="50"/>
    </location>
</feature>
<evidence type="ECO:0000313" key="2">
    <source>
        <dbReference type="EMBL" id="KKN05178.1"/>
    </source>
</evidence>
<organism evidence="2">
    <name type="scientific">marine sediment metagenome</name>
    <dbReference type="NCBI Taxonomy" id="412755"/>
    <lineage>
        <taxon>unclassified sequences</taxon>
        <taxon>metagenomes</taxon>
        <taxon>ecological metagenomes</taxon>
    </lineage>
</organism>
<name>A0A0F9QIN1_9ZZZZ</name>
<feature type="non-terminal residue" evidence="2">
    <location>
        <position position="197"/>
    </location>
</feature>
<reference evidence="2" key="1">
    <citation type="journal article" date="2015" name="Nature">
        <title>Complex archaea that bridge the gap between prokaryotes and eukaryotes.</title>
        <authorList>
            <person name="Spang A."/>
            <person name="Saw J.H."/>
            <person name="Jorgensen S.L."/>
            <person name="Zaremba-Niedzwiedzka K."/>
            <person name="Martijn J."/>
            <person name="Lind A.E."/>
            <person name="van Eijk R."/>
            <person name="Schleper C."/>
            <person name="Guy L."/>
            <person name="Ettema T.J."/>
        </authorList>
    </citation>
    <scope>NUCLEOTIDE SEQUENCE</scope>
</reference>
<feature type="compositionally biased region" description="Low complexity" evidence="1">
    <location>
        <begin position="61"/>
        <end position="70"/>
    </location>
</feature>
<comment type="caution">
    <text evidence="2">The sequence shown here is derived from an EMBL/GenBank/DDBJ whole genome shotgun (WGS) entry which is preliminary data.</text>
</comment>
<protein>
    <submittedName>
        <fullName evidence="2">Uncharacterized protein</fullName>
    </submittedName>
</protein>
<dbReference type="AlphaFoldDB" id="A0A0F9QIN1"/>
<gene>
    <name evidence="2" type="ORF">LCGC14_1089870</name>
</gene>
<dbReference type="EMBL" id="LAZR01004833">
    <property type="protein sequence ID" value="KKN05178.1"/>
    <property type="molecule type" value="Genomic_DNA"/>
</dbReference>